<evidence type="ECO:0000256" key="1">
    <source>
        <dbReference type="SAM" id="MobiDB-lite"/>
    </source>
</evidence>
<feature type="compositionally biased region" description="Low complexity" evidence="1">
    <location>
        <begin position="17"/>
        <end position="29"/>
    </location>
</feature>
<feature type="region of interest" description="Disordered" evidence="1">
    <location>
        <begin position="82"/>
        <end position="173"/>
    </location>
</feature>
<protein>
    <submittedName>
        <fullName evidence="2">Uncharacterized protein</fullName>
    </submittedName>
</protein>
<reference evidence="2 3" key="1">
    <citation type="journal article" date="2018" name="Evol. Lett.">
        <title>Horizontal gene cluster transfer increased hallucinogenic mushroom diversity.</title>
        <authorList>
            <person name="Reynolds H.T."/>
            <person name="Vijayakumar V."/>
            <person name="Gluck-Thaler E."/>
            <person name="Korotkin H.B."/>
            <person name="Matheny P.B."/>
            <person name="Slot J.C."/>
        </authorList>
    </citation>
    <scope>NUCLEOTIDE SEQUENCE [LARGE SCALE GENOMIC DNA]</scope>
    <source>
        <strain evidence="2 3">2629</strain>
    </source>
</reference>
<name>A0A409YV83_9AGAR</name>
<comment type="caution">
    <text evidence="2">The sequence shown here is derived from an EMBL/GenBank/DDBJ whole genome shotgun (WGS) entry which is preliminary data.</text>
</comment>
<evidence type="ECO:0000313" key="3">
    <source>
        <dbReference type="Proteomes" id="UP000284842"/>
    </source>
</evidence>
<dbReference type="AlphaFoldDB" id="A0A409YV83"/>
<evidence type="ECO:0000313" key="2">
    <source>
        <dbReference type="EMBL" id="PPR06912.1"/>
    </source>
</evidence>
<accession>A0A409YV83</accession>
<dbReference type="InParanoid" id="A0A409YV83"/>
<dbReference type="Proteomes" id="UP000284842">
    <property type="component" value="Unassembled WGS sequence"/>
</dbReference>
<gene>
    <name evidence="2" type="ORF">CVT24_011563</name>
</gene>
<sequence>MSAPSQVPRNLMTGILSSTRSTNSSSNWSEAWRHTTPVLDELFMLRAFLVLASGDIPTTTHQIHLPTMRLHEKNGVTPLSRTYVFNEMERASDETDEGESERKECGCEGGEDGEEDGRSEGDEEDEDEDENEAGEEADEERIDEGVDDEEEEEGPDEEKQAALVQLATTSTAA</sequence>
<organism evidence="2 3">
    <name type="scientific">Panaeolus cyanescens</name>
    <dbReference type="NCBI Taxonomy" id="181874"/>
    <lineage>
        <taxon>Eukaryota</taxon>
        <taxon>Fungi</taxon>
        <taxon>Dikarya</taxon>
        <taxon>Basidiomycota</taxon>
        <taxon>Agaricomycotina</taxon>
        <taxon>Agaricomycetes</taxon>
        <taxon>Agaricomycetidae</taxon>
        <taxon>Agaricales</taxon>
        <taxon>Agaricineae</taxon>
        <taxon>Galeropsidaceae</taxon>
        <taxon>Panaeolus</taxon>
    </lineage>
</organism>
<feature type="compositionally biased region" description="Acidic residues" evidence="1">
    <location>
        <begin position="109"/>
        <end position="156"/>
    </location>
</feature>
<keyword evidence="3" id="KW-1185">Reference proteome</keyword>
<feature type="region of interest" description="Disordered" evidence="1">
    <location>
        <begin position="1"/>
        <end position="30"/>
    </location>
</feature>
<dbReference type="EMBL" id="NHTK01000562">
    <property type="protein sequence ID" value="PPR06912.1"/>
    <property type="molecule type" value="Genomic_DNA"/>
</dbReference>
<proteinExistence type="predicted"/>